<dbReference type="GO" id="GO:0005975">
    <property type="term" value="P:carbohydrate metabolic process"/>
    <property type="evidence" value="ECO:0007669"/>
    <property type="project" value="UniProtKB-UniRule"/>
</dbReference>
<dbReference type="InterPro" id="IPR001347">
    <property type="entry name" value="SIS_dom"/>
</dbReference>
<dbReference type="GO" id="GO:0005829">
    <property type="term" value="C:cytosol"/>
    <property type="evidence" value="ECO:0007669"/>
    <property type="project" value="TreeGrafter"/>
</dbReference>
<feature type="domain" description="SIS" evidence="12">
    <location>
        <begin position="286"/>
        <end position="426"/>
    </location>
</feature>
<reference evidence="13" key="1">
    <citation type="submission" date="2022-05" db="EMBL/GenBank/DDBJ databases">
        <title>Single-amplified genomics reveal most streamlined microbe among free-living bacteria.</title>
        <authorList>
            <person name="Roda-Garcia J."/>
            <person name="Haro-Moreno J.M."/>
            <person name="Rodriguez-Valera F."/>
            <person name="Almagro-Moreno S."/>
            <person name="Lopez-Perez M."/>
        </authorList>
    </citation>
    <scope>NUCLEOTIDE SEQUENCE</scope>
    <source>
        <strain evidence="13">TMED112-D2-2</strain>
    </source>
</reference>
<feature type="domain" description="SIS" evidence="12">
    <location>
        <begin position="458"/>
        <end position="598"/>
    </location>
</feature>
<dbReference type="Pfam" id="PF13522">
    <property type="entry name" value="GATase_6"/>
    <property type="match status" value="1"/>
</dbReference>
<dbReference type="InterPro" id="IPR046348">
    <property type="entry name" value="SIS_dom_sf"/>
</dbReference>
<evidence type="ECO:0000256" key="1">
    <source>
        <dbReference type="ARBA" id="ARBA00001031"/>
    </source>
</evidence>
<evidence type="ECO:0000259" key="12">
    <source>
        <dbReference type="PROSITE" id="PS51464"/>
    </source>
</evidence>
<evidence type="ECO:0000256" key="10">
    <source>
        <dbReference type="HAMAP-Rule" id="MF_00164"/>
    </source>
</evidence>
<feature type="domain" description="Glutamine amidotransferase type-2" evidence="11">
    <location>
        <begin position="2"/>
        <end position="218"/>
    </location>
</feature>
<dbReference type="InterPro" id="IPR029055">
    <property type="entry name" value="Ntn_hydrolases_N"/>
</dbReference>
<dbReference type="Gene3D" id="3.60.20.10">
    <property type="entry name" value="Glutamine Phosphoribosylpyrophosphate, subunit 1, domain 1"/>
    <property type="match status" value="1"/>
</dbReference>
<organism evidence="13 14">
    <name type="scientific">SAR86 cluster bacterium</name>
    <dbReference type="NCBI Taxonomy" id="2030880"/>
    <lineage>
        <taxon>Bacteria</taxon>
        <taxon>Pseudomonadati</taxon>
        <taxon>Pseudomonadota</taxon>
        <taxon>Gammaproteobacteria</taxon>
        <taxon>SAR86 cluster</taxon>
    </lineage>
</organism>
<dbReference type="InterPro" id="IPR017932">
    <property type="entry name" value="GATase_2_dom"/>
</dbReference>
<evidence type="ECO:0000256" key="7">
    <source>
        <dbReference type="ARBA" id="ARBA00022679"/>
    </source>
</evidence>
<sequence length="608" mass="67099">MCGIVGGISDRNVLPILIEGLKRLEYRGYDSAGVAFRENSKISLIKAKGRVLDLENKLPEKKIKSNQGIAHTRWATHGVPSEKNAHPQISENKIFVVHNGIIENHMNLKEKLQSEGVKFRSDTDTEVVAHLINLHMQKGMDFDSATLKAISQLKGAYALAIIDKDNPDLIIGARNQSPLVIGEGYDENFVASDIMALAPVTNKFKFMEDGQVAFITKEKNHVITSNGNAAKLKTQEIDSNSYTNDLGGFNHFMEKEIFEQPDAISKSIEGRLGKNETQEGIFGSGFEEAVKDVTNIQIVACGTSYHSGRIFEYWSHKFLGINCRVDYGSEYQYQEPIKTKKTLLVTISQSGETADTLSSLKFAKKTGLPVTLTICNVANSSLCRESDYTLLTNAGPEIGVASTKAFVTQLACLNLLLLTLMRVHNQTPNARKKITDALRDLPKHIDKTLKMTDVYKSTAKLLFKRSSALFLGRGLYFPIAREGALKLKEISYIHAEAYPAGELKHGPLALIDRDMPVIALVPDNEHLDKIQSNIQEVAARKGKVVTIGPLGKTKITKDGGHIKIPKTLDLLNPIISVVPMQLISYYTALLKGTDVDKPRNLAKSVTVE</sequence>
<dbReference type="GO" id="GO:0004360">
    <property type="term" value="F:glutamine-fructose-6-phosphate transaminase (isomerizing) activity"/>
    <property type="evidence" value="ECO:0007669"/>
    <property type="project" value="UniProtKB-UniRule"/>
</dbReference>
<evidence type="ECO:0000313" key="14">
    <source>
        <dbReference type="Proteomes" id="UP001056381"/>
    </source>
</evidence>
<dbReference type="GO" id="GO:0097367">
    <property type="term" value="F:carbohydrate derivative binding"/>
    <property type="evidence" value="ECO:0007669"/>
    <property type="project" value="InterPro"/>
</dbReference>
<dbReference type="GO" id="GO:0006047">
    <property type="term" value="P:UDP-N-acetylglucosamine metabolic process"/>
    <property type="evidence" value="ECO:0007669"/>
    <property type="project" value="TreeGrafter"/>
</dbReference>
<dbReference type="Pfam" id="PF01380">
    <property type="entry name" value="SIS"/>
    <property type="match status" value="2"/>
</dbReference>
<dbReference type="PROSITE" id="PS51464">
    <property type="entry name" value="SIS"/>
    <property type="match status" value="2"/>
</dbReference>
<evidence type="ECO:0000313" key="13">
    <source>
        <dbReference type="EMBL" id="URQ63167.1"/>
    </source>
</evidence>
<evidence type="ECO:0000256" key="4">
    <source>
        <dbReference type="ARBA" id="ARBA00016090"/>
    </source>
</evidence>
<evidence type="ECO:0000259" key="11">
    <source>
        <dbReference type="PROSITE" id="PS51278"/>
    </source>
</evidence>
<dbReference type="PANTHER" id="PTHR10937:SF0">
    <property type="entry name" value="GLUTAMINE--FRUCTOSE-6-PHOSPHATE TRANSAMINASE (ISOMERIZING)"/>
    <property type="match status" value="1"/>
</dbReference>
<accession>A0A9Q8X2E2</accession>
<protein>
    <recommendedName>
        <fullName evidence="4 10">Glutamine--fructose-6-phosphate aminotransferase [isomerizing]</fullName>
        <ecNumber evidence="3 10">2.6.1.16</ecNumber>
    </recommendedName>
    <alternativeName>
        <fullName evidence="10">D-fructose-6-phosphate amidotransferase</fullName>
    </alternativeName>
    <alternativeName>
        <fullName evidence="10">GFAT</fullName>
    </alternativeName>
    <alternativeName>
        <fullName evidence="10">Glucosamine-6-phosphate synthase</fullName>
    </alternativeName>
    <alternativeName>
        <fullName evidence="10">Hexosephosphate aminotransferase</fullName>
    </alternativeName>
    <alternativeName>
        <fullName evidence="10">L-glutamine--D-fructose-6-phosphate amidotransferase</fullName>
    </alternativeName>
</protein>
<dbReference type="CDD" id="cd05008">
    <property type="entry name" value="SIS_GlmS_GlmD_1"/>
    <property type="match status" value="1"/>
</dbReference>
<keyword evidence="6 10" id="KW-0032">Aminotransferase</keyword>
<keyword evidence="9" id="KW-0315">Glutamine amidotransferase</keyword>
<dbReference type="SUPFAM" id="SSF56235">
    <property type="entry name" value="N-terminal nucleophile aminohydrolases (Ntn hydrolases)"/>
    <property type="match status" value="1"/>
</dbReference>
<dbReference type="PROSITE" id="PS51278">
    <property type="entry name" value="GATASE_TYPE_2"/>
    <property type="match status" value="1"/>
</dbReference>
<dbReference type="InterPro" id="IPR005855">
    <property type="entry name" value="GFAT"/>
</dbReference>
<dbReference type="SUPFAM" id="SSF53697">
    <property type="entry name" value="SIS domain"/>
    <property type="match status" value="1"/>
</dbReference>
<dbReference type="CDD" id="cd05009">
    <property type="entry name" value="SIS_GlmS_GlmD_2"/>
    <property type="match status" value="1"/>
</dbReference>
<gene>
    <name evidence="10 13" type="primary">glmS</name>
    <name evidence="13" type="ORF">M9B40_05430</name>
</gene>
<comment type="subcellular location">
    <subcellularLocation>
        <location evidence="2 10">Cytoplasm</location>
    </subcellularLocation>
</comment>
<comment type="catalytic activity">
    <reaction evidence="1 10">
        <text>D-fructose 6-phosphate + L-glutamine = D-glucosamine 6-phosphate + L-glutamate</text>
        <dbReference type="Rhea" id="RHEA:13237"/>
        <dbReference type="ChEBI" id="CHEBI:29985"/>
        <dbReference type="ChEBI" id="CHEBI:58359"/>
        <dbReference type="ChEBI" id="CHEBI:58725"/>
        <dbReference type="ChEBI" id="CHEBI:61527"/>
        <dbReference type="EC" id="2.6.1.16"/>
    </reaction>
</comment>
<dbReference type="HAMAP" id="MF_00164">
    <property type="entry name" value="GlmS"/>
    <property type="match status" value="1"/>
</dbReference>
<evidence type="ECO:0000256" key="2">
    <source>
        <dbReference type="ARBA" id="ARBA00004496"/>
    </source>
</evidence>
<dbReference type="Gene3D" id="3.40.50.10490">
    <property type="entry name" value="Glucose-6-phosphate isomerase like protein, domain 1"/>
    <property type="match status" value="2"/>
</dbReference>
<dbReference type="GO" id="GO:0006002">
    <property type="term" value="P:fructose 6-phosphate metabolic process"/>
    <property type="evidence" value="ECO:0007669"/>
    <property type="project" value="TreeGrafter"/>
</dbReference>
<name>A0A9Q8X2E2_9GAMM</name>
<dbReference type="InterPro" id="IPR035490">
    <property type="entry name" value="GlmS/FrlB_SIS"/>
</dbReference>
<feature type="active site" description="Nucleophile; for GATase activity" evidence="10">
    <location>
        <position position="2"/>
    </location>
</feature>
<comment type="subunit">
    <text evidence="10">Homodimer.</text>
</comment>
<dbReference type="FunFam" id="3.40.50.10490:FF:000001">
    <property type="entry name" value="Glutamine--fructose-6-phosphate aminotransferase [isomerizing]"/>
    <property type="match status" value="1"/>
</dbReference>
<dbReference type="NCBIfam" id="NF001484">
    <property type="entry name" value="PRK00331.1"/>
    <property type="match status" value="1"/>
</dbReference>
<dbReference type="AlphaFoldDB" id="A0A9Q8X2E2"/>
<dbReference type="PANTHER" id="PTHR10937">
    <property type="entry name" value="GLUCOSAMINE--FRUCTOSE-6-PHOSPHATE AMINOTRANSFERASE, ISOMERIZING"/>
    <property type="match status" value="1"/>
</dbReference>
<evidence type="ECO:0000256" key="5">
    <source>
        <dbReference type="ARBA" id="ARBA00022490"/>
    </source>
</evidence>
<dbReference type="Proteomes" id="UP001056381">
    <property type="component" value="Chromosome"/>
</dbReference>
<keyword evidence="5 10" id="KW-0963">Cytoplasm</keyword>
<comment type="function">
    <text evidence="10">Catalyzes the first step in hexosamine metabolism, converting fructose-6P into glucosamine-6P using glutamine as a nitrogen source.</text>
</comment>
<keyword evidence="7 10" id="KW-0808">Transferase</keyword>
<dbReference type="FunFam" id="3.60.20.10:FF:000006">
    <property type="entry name" value="Glutamine--fructose-6-phosphate aminotransferase [isomerizing]"/>
    <property type="match status" value="1"/>
</dbReference>
<evidence type="ECO:0000256" key="8">
    <source>
        <dbReference type="ARBA" id="ARBA00022737"/>
    </source>
</evidence>
<feature type="initiator methionine" description="Removed" evidence="10">
    <location>
        <position position="1"/>
    </location>
</feature>
<feature type="active site" description="For Fru-6P isomerization activity" evidence="10">
    <location>
        <position position="603"/>
    </location>
</feature>
<dbReference type="GO" id="GO:0006487">
    <property type="term" value="P:protein N-linked glycosylation"/>
    <property type="evidence" value="ECO:0007669"/>
    <property type="project" value="TreeGrafter"/>
</dbReference>
<keyword evidence="8" id="KW-0677">Repeat</keyword>
<dbReference type="InterPro" id="IPR047084">
    <property type="entry name" value="GFAT_N"/>
</dbReference>
<dbReference type="InterPro" id="IPR035466">
    <property type="entry name" value="GlmS/AgaS_SIS"/>
</dbReference>
<evidence type="ECO:0000256" key="3">
    <source>
        <dbReference type="ARBA" id="ARBA00012916"/>
    </source>
</evidence>
<dbReference type="EC" id="2.6.1.16" evidence="3 10"/>
<dbReference type="CDD" id="cd00714">
    <property type="entry name" value="GFAT"/>
    <property type="match status" value="1"/>
</dbReference>
<evidence type="ECO:0000256" key="9">
    <source>
        <dbReference type="ARBA" id="ARBA00022962"/>
    </source>
</evidence>
<dbReference type="EMBL" id="CP097966">
    <property type="protein sequence ID" value="URQ63167.1"/>
    <property type="molecule type" value="Genomic_DNA"/>
</dbReference>
<evidence type="ECO:0000256" key="6">
    <source>
        <dbReference type="ARBA" id="ARBA00022576"/>
    </source>
</evidence>
<proteinExistence type="inferred from homology"/>
<dbReference type="NCBIfam" id="TIGR01135">
    <property type="entry name" value="glmS"/>
    <property type="match status" value="1"/>
</dbReference>
<keyword evidence="14" id="KW-1185">Reference proteome</keyword>